<keyword evidence="10" id="KW-1185">Reference proteome</keyword>
<dbReference type="Proteomes" id="UP001217838">
    <property type="component" value="Unassembled WGS sequence"/>
</dbReference>
<proteinExistence type="inferred from homology"/>
<keyword evidence="3" id="KW-1003">Cell membrane</keyword>
<keyword evidence="7" id="KW-0813">Transport</keyword>
<evidence type="ECO:0000256" key="7">
    <source>
        <dbReference type="RuleBase" id="RU003879"/>
    </source>
</evidence>
<reference evidence="9 10" key="1">
    <citation type="submission" date="2022-11" db="EMBL/GenBank/DDBJ databases">
        <title>Minimal conservation of predation-associated metabolite biosynthetic gene clusters underscores biosynthetic potential of Myxococcota including descriptions for ten novel species: Archangium lansinium sp. nov., Myxococcus landrumus sp. nov., Nannocystis bai.</title>
        <authorList>
            <person name="Ahearne A."/>
            <person name="Stevens C."/>
            <person name="Dowd S."/>
        </authorList>
    </citation>
    <scope>NUCLEOTIDE SEQUENCE [LARGE SCALE GENOMIC DNA]</scope>
    <source>
        <strain evidence="9 10">NCELM</strain>
    </source>
</reference>
<evidence type="ECO:0000256" key="2">
    <source>
        <dbReference type="ARBA" id="ARBA00005811"/>
    </source>
</evidence>
<keyword evidence="5 8" id="KW-1133">Transmembrane helix</keyword>
<evidence type="ECO:0000256" key="3">
    <source>
        <dbReference type="ARBA" id="ARBA00022475"/>
    </source>
</evidence>
<comment type="similarity">
    <text evidence="2 7">Belongs to the ExbD/TolR family.</text>
</comment>
<evidence type="ECO:0000256" key="1">
    <source>
        <dbReference type="ARBA" id="ARBA00004162"/>
    </source>
</evidence>
<keyword evidence="6 8" id="KW-0472">Membrane</keyword>
<evidence type="ECO:0000256" key="8">
    <source>
        <dbReference type="SAM" id="Phobius"/>
    </source>
</evidence>
<comment type="caution">
    <text evidence="9">The sequence shown here is derived from an EMBL/GenBank/DDBJ whole genome shotgun (WGS) entry which is preliminary data.</text>
</comment>
<evidence type="ECO:0000256" key="5">
    <source>
        <dbReference type="ARBA" id="ARBA00022989"/>
    </source>
</evidence>
<dbReference type="Pfam" id="PF02472">
    <property type="entry name" value="ExbD"/>
    <property type="match status" value="1"/>
</dbReference>
<evidence type="ECO:0000256" key="6">
    <source>
        <dbReference type="ARBA" id="ARBA00023136"/>
    </source>
</evidence>
<evidence type="ECO:0000313" key="10">
    <source>
        <dbReference type="Proteomes" id="UP001217838"/>
    </source>
</evidence>
<feature type="transmembrane region" description="Helical" evidence="8">
    <location>
        <begin position="12"/>
        <end position="33"/>
    </location>
</feature>
<name>A0ABT5BGC0_9BACT</name>
<dbReference type="InterPro" id="IPR003400">
    <property type="entry name" value="ExbD"/>
</dbReference>
<dbReference type="EMBL" id="JAQNDN010000021">
    <property type="protein sequence ID" value="MDC0673153.1"/>
    <property type="molecule type" value="Genomic_DNA"/>
</dbReference>
<evidence type="ECO:0000313" key="9">
    <source>
        <dbReference type="EMBL" id="MDC0673153.1"/>
    </source>
</evidence>
<keyword evidence="4 7" id="KW-0812">Transmembrane</keyword>
<gene>
    <name evidence="9" type="ORF">POL58_35700</name>
</gene>
<dbReference type="PANTHER" id="PTHR30558:SF7">
    <property type="entry name" value="TOL-PAL SYSTEM PROTEIN TOLR"/>
    <property type="match status" value="1"/>
</dbReference>
<sequence length="147" mass="16023">MQPAQANSDINVTPLVDVCLVLLIIFMVVTPMLGRGVAVKLPTLTTATMHKEGDQVFVSVNDDGAWVETDMYTEKEPFLARLEEDLKIASGKALANDYKGPILFVKGDKGTEWGRVKTVMEWITTSNAQMQDVALVVEVANQSGPPT</sequence>
<organism evidence="9 10">
    <name type="scientific">Nannocystis radixulma</name>
    <dbReference type="NCBI Taxonomy" id="2995305"/>
    <lineage>
        <taxon>Bacteria</taxon>
        <taxon>Pseudomonadati</taxon>
        <taxon>Myxococcota</taxon>
        <taxon>Polyangia</taxon>
        <taxon>Nannocystales</taxon>
        <taxon>Nannocystaceae</taxon>
        <taxon>Nannocystis</taxon>
    </lineage>
</organism>
<dbReference type="PANTHER" id="PTHR30558">
    <property type="entry name" value="EXBD MEMBRANE COMPONENT OF PMF-DRIVEN MACROMOLECULE IMPORT SYSTEM"/>
    <property type="match status" value="1"/>
</dbReference>
<protein>
    <submittedName>
        <fullName evidence="9">Biopolymer transporter ExbD</fullName>
    </submittedName>
</protein>
<accession>A0ABT5BGC0</accession>
<evidence type="ECO:0000256" key="4">
    <source>
        <dbReference type="ARBA" id="ARBA00022692"/>
    </source>
</evidence>
<comment type="subcellular location">
    <subcellularLocation>
        <location evidence="1">Cell membrane</location>
        <topology evidence="1">Single-pass membrane protein</topology>
    </subcellularLocation>
    <subcellularLocation>
        <location evidence="7">Cell membrane</location>
        <topology evidence="7">Single-pass type II membrane protein</topology>
    </subcellularLocation>
</comment>
<keyword evidence="7" id="KW-0653">Protein transport</keyword>